<dbReference type="GO" id="GO:0003676">
    <property type="term" value="F:nucleic acid binding"/>
    <property type="evidence" value="ECO:0007669"/>
    <property type="project" value="InterPro"/>
</dbReference>
<reference evidence="4 5" key="1">
    <citation type="submission" date="2017-08" db="EMBL/GenBank/DDBJ databases">
        <title>Infants hospitalized years apart are colonized by the same room-sourced microbial strains.</title>
        <authorList>
            <person name="Brooks B."/>
            <person name="Olm M.R."/>
            <person name="Firek B.A."/>
            <person name="Baker R."/>
            <person name="Thomas B.C."/>
            <person name="Morowitz M.J."/>
            <person name="Banfield J.F."/>
        </authorList>
    </citation>
    <scope>NUCLEOTIDE SEQUENCE [LARGE SCALE GENOMIC DNA]</scope>
    <source>
        <strain evidence="4">S2_003_000_R2_14</strain>
    </source>
</reference>
<evidence type="ECO:0000259" key="3">
    <source>
        <dbReference type="SMART" id="SM00479"/>
    </source>
</evidence>
<dbReference type="EMBL" id="QFQP01000014">
    <property type="protein sequence ID" value="PZR11387.1"/>
    <property type="molecule type" value="Genomic_DNA"/>
</dbReference>
<dbReference type="Gene3D" id="3.30.420.10">
    <property type="entry name" value="Ribonuclease H-like superfamily/Ribonuclease H"/>
    <property type="match status" value="1"/>
</dbReference>
<dbReference type="SMART" id="SM00479">
    <property type="entry name" value="EXOIII"/>
    <property type="match status" value="1"/>
</dbReference>
<dbReference type="GO" id="GO:0005829">
    <property type="term" value="C:cytosol"/>
    <property type="evidence" value="ECO:0007669"/>
    <property type="project" value="TreeGrafter"/>
</dbReference>
<evidence type="ECO:0000313" key="4">
    <source>
        <dbReference type="EMBL" id="PZR11387.1"/>
    </source>
</evidence>
<comment type="caution">
    <text evidence="4">The sequence shown here is derived from an EMBL/GenBank/DDBJ whole genome shotgun (WGS) entry which is preliminary data.</text>
</comment>
<organism evidence="4 5">
    <name type="scientific">Archangium gephyra</name>
    <dbReference type="NCBI Taxonomy" id="48"/>
    <lineage>
        <taxon>Bacteria</taxon>
        <taxon>Pseudomonadati</taxon>
        <taxon>Myxococcota</taxon>
        <taxon>Myxococcia</taxon>
        <taxon>Myxococcales</taxon>
        <taxon>Cystobacterineae</taxon>
        <taxon>Archangiaceae</taxon>
        <taxon>Archangium</taxon>
    </lineage>
</organism>
<evidence type="ECO:0000313" key="5">
    <source>
        <dbReference type="Proteomes" id="UP000249061"/>
    </source>
</evidence>
<sequence>MATILGRLCFVDIETTGLDPLVDQIVEIGAVFVERGVVSARRQWLVRPDVAMPAMVSALTGLDDVALRSAQRLQDICAEFTDAVAGWSLVAHNGNFERSFLKSLIETNPLLDSCEVAQLLFPERPSHSLDSLVKWLHVGDGARHRAVDDAEDTFLMLSALCERFIAEGSREQLVELRRHLEPGRSADRAVLVELLRALQALVTGPHLATPARFATPEWPQLDRWLTAPDVVTVELEQERLDELALATAAAHQGDVPLVVAVSAPSFRELSQRDGVPALARRPVCATVLRRELQKTGDDELAQFGRAYLAAWLTRTRTGEIETLSGFVRSRVAEVAALIETAVCACDDPRCFSRREPSSSSWLLISHEHALEWMERLAPVRFLIVDADRLPDAERRRLQRGVDLRTLEREAPGALYDELSAALEAHPEGVLSMRDRVTPSWLAVREALTKIAQALRATNPRVVDRIYDVLDVPPPGFEVVLRADGVTRTPIRPAERVLRRLRGGMCLLSSFQGGTSWTQRGAMCRPANAGAHVEVHVKPVELPGLAALLRAANADMLVTPGPLEPVVEVLRAEHFDVSLGAQRINALRVIEWRRETVVPAAKTCVFYGVRDWRKAVLAVNAERVLLLAPQGLPAEPIQRALRGLDAVTC</sequence>
<dbReference type="InterPro" id="IPR013520">
    <property type="entry name" value="Ribonucl_H"/>
</dbReference>
<dbReference type="FunFam" id="3.30.420.10:FF:000045">
    <property type="entry name" value="3'-5' exonuclease DinG"/>
    <property type="match status" value="1"/>
</dbReference>
<gene>
    <name evidence="4" type="ORF">DI536_17310</name>
</gene>
<dbReference type="InterPro" id="IPR036397">
    <property type="entry name" value="RNaseH_sf"/>
</dbReference>
<dbReference type="Pfam" id="PF00929">
    <property type="entry name" value="RNase_T"/>
    <property type="match status" value="1"/>
</dbReference>
<proteinExistence type="predicted"/>
<dbReference type="PANTHER" id="PTHR30231:SF41">
    <property type="entry name" value="DNA POLYMERASE III SUBUNIT EPSILON"/>
    <property type="match status" value="1"/>
</dbReference>
<dbReference type="SUPFAM" id="SSF53098">
    <property type="entry name" value="Ribonuclease H-like"/>
    <property type="match status" value="1"/>
</dbReference>
<comment type="subunit">
    <text evidence="2">DNA polymerase III contains a core (composed of alpha, epsilon and theta chains) that associates with a tau subunit. This core dimerizes to form the POLIII' complex. PolIII' associates with the gamma complex (composed of gamma, delta, delta', psi and chi chains) and with the beta chain to form the complete DNA polymerase III complex.</text>
</comment>
<dbReference type="GO" id="GO:0008408">
    <property type="term" value="F:3'-5' exonuclease activity"/>
    <property type="evidence" value="ECO:0007669"/>
    <property type="project" value="TreeGrafter"/>
</dbReference>
<dbReference type="GO" id="GO:0045004">
    <property type="term" value="P:DNA replication proofreading"/>
    <property type="evidence" value="ECO:0007669"/>
    <property type="project" value="TreeGrafter"/>
</dbReference>
<evidence type="ECO:0000256" key="1">
    <source>
        <dbReference type="ARBA" id="ARBA00025483"/>
    </source>
</evidence>
<dbReference type="Proteomes" id="UP000249061">
    <property type="component" value="Unassembled WGS sequence"/>
</dbReference>
<dbReference type="PANTHER" id="PTHR30231">
    <property type="entry name" value="DNA POLYMERASE III SUBUNIT EPSILON"/>
    <property type="match status" value="1"/>
</dbReference>
<dbReference type="CDD" id="cd06127">
    <property type="entry name" value="DEDDh"/>
    <property type="match status" value="1"/>
</dbReference>
<comment type="function">
    <text evidence="1">DNA polymerase III is a complex, multichain enzyme responsible for most of the replicative synthesis in bacteria. The epsilon subunit contain the editing function and is a proofreading 3'-5' exonuclease.</text>
</comment>
<protein>
    <recommendedName>
        <fullName evidence="3">Exonuclease domain-containing protein</fullName>
    </recommendedName>
</protein>
<feature type="domain" description="Exonuclease" evidence="3">
    <location>
        <begin position="7"/>
        <end position="166"/>
    </location>
</feature>
<name>A0A2W5TBU3_9BACT</name>
<dbReference type="AlphaFoldDB" id="A0A2W5TBU3"/>
<evidence type="ECO:0000256" key="2">
    <source>
        <dbReference type="ARBA" id="ARBA00026073"/>
    </source>
</evidence>
<accession>A0A2W5TBU3</accession>
<dbReference type="InterPro" id="IPR012337">
    <property type="entry name" value="RNaseH-like_sf"/>
</dbReference>